<dbReference type="GO" id="GO:1902201">
    <property type="term" value="P:negative regulation of bacterial-type flagellum-dependent cell motility"/>
    <property type="evidence" value="ECO:0007669"/>
    <property type="project" value="TreeGrafter"/>
</dbReference>
<dbReference type="Pfam" id="PF00990">
    <property type="entry name" value="GGDEF"/>
    <property type="match status" value="1"/>
</dbReference>
<dbReference type="FunFam" id="3.30.70.270:FF:000001">
    <property type="entry name" value="Diguanylate cyclase domain protein"/>
    <property type="match status" value="1"/>
</dbReference>
<dbReference type="GO" id="GO:0052621">
    <property type="term" value="F:diguanylate cyclase activity"/>
    <property type="evidence" value="ECO:0007669"/>
    <property type="project" value="TreeGrafter"/>
</dbReference>
<dbReference type="Proteomes" id="UP000248646">
    <property type="component" value="Unassembled WGS sequence"/>
</dbReference>
<dbReference type="PROSITE" id="PS50887">
    <property type="entry name" value="GGDEF"/>
    <property type="match status" value="1"/>
</dbReference>
<dbReference type="RefSeq" id="WP_111440165.1">
    <property type="nucleotide sequence ID" value="NZ_QKZI01000006.1"/>
</dbReference>
<dbReference type="PANTHER" id="PTHR45138:SF9">
    <property type="entry name" value="DIGUANYLATE CYCLASE DGCM-RELATED"/>
    <property type="match status" value="1"/>
</dbReference>
<dbReference type="InterPro" id="IPR043128">
    <property type="entry name" value="Rev_trsase/Diguanyl_cyclase"/>
</dbReference>
<dbReference type="InterPro" id="IPR035965">
    <property type="entry name" value="PAS-like_dom_sf"/>
</dbReference>
<dbReference type="EMBL" id="QKZI01000006">
    <property type="protein sequence ID" value="PZX03708.1"/>
    <property type="molecule type" value="Genomic_DNA"/>
</dbReference>
<protein>
    <submittedName>
        <fullName evidence="3">Diguanylate cyclase (GGDEF)-like protein</fullName>
    </submittedName>
</protein>
<dbReference type="InterPro" id="IPR050469">
    <property type="entry name" value="Diguanylate_Cyclase"/>
</dbReference>
<comment type="caution">
    <text evidence="3">The sequence shown here is derived from an EMBL/GenBank/DDBJ whole genome shotgun (WGS) entry which is preliminary data.</text>
</comment>
<dbReference type="SMART" id="SM00267">
    <property type="entry name" value="GGDEF"/>
    <property type="match status" value="1"/>
</dbReference>
<evidence type="ECO:0000259" key="2">
    <source>
        <dbReference type="PROSITE" id="PS50887"/>
    </source>
</evidence>
<dbReference type="PANTHER" id="PTHR45138">
    <property type="entry name" value="REGULATORY COMPONENTS OF SENSORY TRANSDUCTION SYSTEM"/>
    <property type="match status" value="1"/>
</dbReference>
<evidence type="ECO:0000313" key="3">
    <source>
        <dbReference type="EMBL" id="PZX03708.1"/>
    </source>
</evidence>
<accession>A0A2W7PAU0</accession>
<dbReference type="GO" id="GO:0005886">
    <property type="term" value="C:plasma membrane"/>
    <property type="evidence" value="ECO:0007669"/>
    <property type="project" value="TreeGrafter"/>
</dbReference>
<dbReference type="Gene3D" id="3.30.70.270">
    <property type="match status" value="1"/>
</dbReference>
<dbReference type="AlphaFoldDB" id="A0A2W7PAU0"/>
<dbReference type="InterPro" id="IPR000160">
    <property type="entry name" value="GGDEF_dom"/>
</dbReference>
<evidence type="ECO:0000313" key="4">
    <source>
        <dbReference type="Proteomes" id="UP000248646"/>
    </source>
</evidence>
<reference evidence="3 4" key="1">
    <citation type="submission" date="2018-06" db="EMBL/GenBank/DDBJ databases">
        <title>Genomic Encyclopedia of Type Strains, Phase IV (KMG-IV): sequencing the most valuable type-strain genomes for metagenomic binning, comparative biology and taxonomic classification.</title>
        <authorList>
            <person name="Goeker M."/>
        </authorList>
    </citation>
    <scope>NUCLEOTIDE SEQUENCE [LARGE SCALE GENOMIC DNA]</scope>
    <source>
        <strain evidence="3 4">DSM 5</strain>
    </source>
</reference>
<dbReference type="SUPFAM" id="SSF55785">
    <property type="entry name" value="PYP-like sensor domain (PAS domain)"/>
    <property type="match status" value="1"/>
</dbReference>
<evidence type="ECO:0000256" key="1">
    <source>
        <dbReference type="SAM" id="Coils"/>
    </source>
</evidence>
<organism evidence="3 4">
    <name type="scientific">Psychrobacillus insolitus</name>
    <dbReference type="NCBI Taxonomy" id="1461"/>
    <lineage>
        <taxon>Bacteria</taxon>
        <taxon>Bacillati</taxon>
        <taxon>Bacillota</taxon>
        <taxon>Bacilli</taxon>
        <taxon>Bacillales</taxon>
        <taxon>Bacillaceae</taxon>
        <taxon>Psychrobacillus</taxon>
    </lineage>
</organism>
<keyword evidence="1" id="KW-0175">Coiled coil</keyword>
<dbReference type="CDD" id="cd01949">
    <property type="entry name" value="GGDEF"/>
    <property type="match status" value="1"/>
</dbReference>
<dbReference type="Gene3D" id="3.30.450.20">
    <property type="entry name" value="PAS domain"/>
    <property type="match status" value="1"/>
</dbReference>
<name>A0A2W7PAU0_9BACI</name>
<dbReference type="OrthoDB" id="9759607at2"/>
<dbReference type="InterPro" id="IPR029787">
    <property type="entry name" value="Nucleotide_cyclase"/>
</dbReference>
<proteinExistence type="predicted"/>
<dbReference type="SUPFAM" id="SSF55073">
    <property type="entry name" value="Nucleotide cyclase"/>
    <property type="match status" value="1"/>
</dbReference>
<feature type="domain" description="GGDEF" evidence="2">
    <location>
        <begin position="195"/>
        <end position="323"/>
    </location>
</feature>
<dbReference type="GO" id="GO:0043709">
    <property type="term" value="P:cell adhesion involved in single-species biofilm formation"/>
    <property type="evidence" value="ECO:0007669"/>
    <property type="project" value="TreeGrafter"/>
</dbReference>
<dbReference type="CDD" id="cd11685">
    <property type="entry name" value="UEV_TSG101-like"/>
    <property type="match status" value="1"/>
</dbReference>
<sequence>MEERWNTLPCGYVSISTQGLIIDVNQTFLDMGNYTRSNLVSNHIESVMSIANKLIFHTYFYPFIQLNGHVDEMYISIKGSNGKDIPVLFNGKYYNEDGVEFIDCVFVHLGKRIDYEQEIRLAKQQIEEAYREKNDALAKMERLHLELEQKQEELIKLNTLLAVLSTTDGLTGLNNRRFFMEKLKGFYLTYQQTNIPFSLLIMDIDHFKLVNDTWGHPIGDQVLIKLAQILTEFFQKEDVVARYGGEEFVVIIPVEGEEESIKVAERLRMAIQTADWEIGEITVSIGVTTSNPNDTDLSILAKADKALYVSKANGRNRVTHTKYLSYTE</sequence>
<dbReference type="NCBIfam" id="TIGR00254">
    <property type="entry name" value="GGDEF"/>
    <property type="match status" value="1"/>
</dbReference>
<feature type="coiled-coil region" evidence="1">
    <location>
        <begin position="112"/>
        <end position="160"/>
    </location>
</feature>
<gene>
    <name evidence="3" type="ORF">C7437_106133</name>
</gene>
<keyword evidence="4" id="KW-1185">Reference proteome</keyword>